<comment type="caution">
    <text evidence="1">The sequence shown here is derived from an EMBL/GenBank/DDBJ whole genome shotgun (WGS) entry which is preliminary data.</text>
</comment>
<name>A0ABQ9JYM4_9CUCU</name>
<dbReference type="PANTHER" id="PTHR20997:SF2">
    <property type="entry name" value="EG:BACR42I17.2 PROTEIN-RELATED"/>
    <property type="match status" value="1"/>
</dbReference>
<gene>
    <name evidence="1" type="ORF">NQ317_007780</name>
</gene>
<dbReference type="Pfam" id="PF07165">
    <property type="entry name" value="DUF1397"/>
    <property type="match status" value="1"/>
</dbReference>
<dbReference type="PANTHER" id="PTHR20997">
    <property type="entry name" value="EG:BACR42I17.2 PROTEIN-RELATED"/>
    <property type="match status" value="1"/>
</dbReference>
<proteinExistence type="predicted"/>
<organism evidence="1 2">
    <name type="scientific">Molorchus minor</name>
    <dbReference type="NCBI Taxonomy" id="1323400"/>
    <lineage>
        <taxon>Eukaryota</taxon>
        <taxon>Metazoa</taxon>
        <taxon>Ecdysozoa</taxon>
        <taxon>Arthropoda</taxon>
        <taxon>Hexapoda</taxon>
        <taxon>Insecta</taxon>
        <taxon>Pterygota</taxon>
        <taxon>Neoptera</taxon>
        <taxon>Endopterygota</taxon>
        <taxon>Coleoptera</taxon>
        <taxon>Polyphaga</taxon>
        <taxon>Cucujiformia</taxon>
        <taxon>Chrysomeloidea</taxon>
        <taxon>Cerambycidae</taxon>
        <taxon>Lamiinae</taxon>
        <taxon>Monochamini</taxon>
        <taxon>Molorchus</taxon>
    </lineage>
</organism>
<protein>
    <submittedName>
        <fullName evidence="1">Uncharacterized protein</fullName>
    </submittedName>
</protein>
<dbReference type="InterPro" id="IPR009832">
    <property type="entry name" value="DUF1397"/>
</dbReference>
<reference evidence="1" key="1">
    <citation type="journal article" date="2023" name="Insect Mol. Biol.">
        <title>Genome sequencing provides insights into the evolution of gene families encoding plant cell wall-degrading enzymes in longhorned beetles.</title>
        <authorList>
            <person name="Shin N.R."/>
            <person name="Okamura Y."/>
            <person name="Kirsch R."/>
            <person name="Pauchet Y."/>
        </authorList>
    </citation>
    <scope>NUCLEOTIDE SEQUENCE</scope>
    <source>
        <strain evidence="1">MMC_N1</strain>
    </source>
</reference>
<keyword evidence="2" id="KW-1185">Reference proteome</keyword>
<evidence type="ECO:0000313" key="1">
    <source>
        <dbReference type="EMBL" id="KAJ8982432.1"/>
    </source>
</evidence>
<accession>A0ABQ9JYM4</accession>
<sequence>MTKRHSWLYVKLCQHPRKLSLCTLEIYLHGEIISNFKQQVCYVLNQTLGVIHTARFSPTAVCNFVHYTILIGTTNAARGRRHDARVAYGNRANSYKFTLAVGKRPTDLLRTATVKTVLCEKGPYGGGSNATDHKKLISSPAIYLQEQQALVKECVESYVNYTVVEEELNEAKKTGSMDEVFEKYCKKWPEIYACFDNVTLLARSCMDDAEKSLEIVKELQEFMCFKGGDRLAKNTILLTHFKEQNNNFPSYGGKLLLLPMKCLLLKVV</sequence>
<dbReference type="EMBL" id="JAPWTJ010000124">
    <property type="protein sequence ID" value="KAJ8982432.1"/>
    <property type="molecule type" value="Genomic_DNA"/>
</dbReference>
<dbReference type="Proteomes" id="UP001162164">
    <property type="component" value="Unassembled WGS sequence"/>
</dbReference>
<evidence type="ECO:0000313" key="2">
    <source>
        <dbReference type="Proteomes" id="UP001162164"/>
    </source>
</evidence>